<dbReference type="Proteomes" id="UP000584642">
    <property type="component" value="Unassembled WGS sequence"/>
</dbReference>
<evidence type="ECO:0008006" key="3">
    <source>
        <dbReference type="Google" id="ProtNLM"/>
    </source>
</evidence>
<dbReference type="RefSeq" id="WP_180282379.1">
    <property type="nucleotide sequence ID" value="NZ_JABFDB010000008.1"/>
</dbReference>
<organism evidence="1 2">
    <name type="scientific">Azospirillum oleiclasticum</name>
    <dbReference type="NCBI Taxonomy" id="2735135"/>
    <lineage>
        <taxon>Bacteria</taxon>
        <taxon>Pseudomonadati</taxon>
        <taxon>Pseudomonadota</taxon>
        <taxon>Alphaproteobacteria</taxon>
        <taxon>Rhodospirillales</taxon>
        <taxon>Azospirillaceae</taxon>
        <taxon>Azospirillum</taxon>
    </lineage>
</organism>
<reference evidence="1 2" key="1">
    <citation type="submission" date="2020-05" db="EMBL/GenBank/DDBJ databases">
        <title>Azospirillum oleiclasticum sp. nov, a nitrogen-fixing and heavy crude oil-emulsifying bacterium isolated from the crude oil of Yumen Oilfield.</title>
        <authorList>
            <person name="Wu D."/>
            <person name="Cai M."/>
            <person name="Zhang X."/>
        </authorList>
    </citation>
    <scope>NUCLEOTIDE SEQUENCE [LARGE SCALE GENOMIC DNA]</scope>
    <source>
        <strain evidence="1 2">ROY-1-1-2</strain>
    </source>
</reference>
<name>A0ABX2TBT8_9PROT</name>
<gene>
    <name evidence="1" type="ORF">HND93_12905</name>
</gene>
<evidence type="ECO:0000313" key="1">
    <source>
        <dbReference type="EMBL" id="NYZ20613.1"/>
    </source>
</evidence>
<dbReference type="EMBL" id="JABFDB010000008">
    <property type="protein sequence ID" value="NYZ20613.1"/>
    <property type="molecule type" value="Genomic_DNA"/>
</dbReference>
<evidence type="ECO:0000313" key="2">
    <source>
        <dbReference type="Proteomes" id="UP000584642"/>
    </source>
</evidence>
<sequence length="57" mass="6416">MHARESVHRLIDELERHGVSLAADGRLRLQGEAPAPLLMRAHRNRRALAAALRAQRT</sequence>
<proteinExistence type="predicted"/>
<protein>
    <recommendedName>
        <fullName evidence="3">TubC N-terminal docking domain-containing protein</fullName>
    </recommendedName>
</protein>
<keyword evidence="2" id="KW-1185">Reference proteome</keyword>
<comment type="caution">
    <text evidence="1">The sequence shown here is derived from an EMBL/GenBank/DDBJ whole genome shotgun (WGS) entry which is preliminary data.</text>
</comment>
<accession>A0ABX2TBT8</accession>